<dbReference type="PANTHER" id="PTHR36071:SF1">
    <property type="entry name" value="DNA DOUBLE-STRAND BREAK REPAIR PROTEIN"/>
    <property type="match status" value="1"/>
</dbReference>
<accession>A0A8T2SQC5</accession>
<name>A0A8T2SQC5_CERRI</name>
<dbReference type="OMA" id="HETEADM"/>
<organism evidence="1 2">
    <name type="scientific">Ceratopteris richardii</name>
    <name type="common">Triangle waterfern</name>
    <dbReference type="NCBI Taxonomy" id="49495"/>
    <lineage>
        <taxon>Eukaryota</taxon>
        <taxon>Viridiplantae</taxon>
        <taxon>Streptophyta</taxon>
        <taxon>Embryophyta</taxon>
        <taxon>Tracheophyta</taxon>
        <taxon>Polypodiopsida</taxon>
        <taxon>Polypodiidae</taxon>
        <taxon>Polypodiales</taxon>
        <taxon>Pteridineae</taxon>
        <taxon>Pteridaceae</taxon>
        <taxon>Parkerioideae</taxon>
        <taxon>Ceratopteris</taxon>
    </lineage>
</organism>
<protein>
    <submittedName>
        <fullName evidence="1">Uncharacterized protein</fullName>
    </submittedName>
</protein>
<comment type="caution">
    <text evidence="1">The sequence shown here is derived from an EMBL/GenBank/DDBJ whole genome shotgun (WGS) entry which is preliminary data.</text>
</comment>
<evidence type="ECO:0000313" key="2">
    <source>
        <dbReference type="Proteomes" id="UP000825935"/>
    </source>
</evidence>
<reference evidence="1" key="1">
    <citation type="submission" date="2021-08" db="EMBL/GenBank/DDBJ databases">
        <title>WGS assembly of Ceratopteris richardii.</title>
        <authorList>
            <person name="Marchant D.B."/>
            <person name="Chen G."/>
            <person name="Jenkins J."/>
            <person name="Shu S."/>
            <person name="Leebens-Mack J."/>
            <person name="Grimwood J."/>
            <person name="Schmutz J."/>
            <person name="Soltis P."/>
            <person name="Soltis D."/>
            <person name="Chen Z.-H."/>
        </authorList>
    </citation>
    <scope>NUCLEOTIDE SEQUENCE</scope>
    <source>
        <strain evidence="1">Whitten #5841</strain>
        <tissue evidence="1">Leaf</tissue>
    </source>
</reference>
<dbReference type="PANTHER" id="PTHR36071">
    <property type="entry name" value="DNA DOUBLE-STRAND BREAK REPAIR PROTEIN"/>
    <property type="match status" value="1"/>
</dbReference>
<gene>
    <name evidence="1" type="ORF">KP509_18G036600</name>
</gene>
<proteinExistence type="predicted"/>
<sequence>MECDDEGEGQESVVQMARRLMRTLDHQQKMISLKRKYVQQRWPENLKKHKELGFSAERCIPESFIRDEKEFSGIKQLVEDAVSNLFTFSRFNCNQSNFRAVNEPLLNRVEHMTDLEVIKHVPPFLHSLNKRALRVLLISLSGRSLATRHRYILEREIQEEFLKLELPSNECELPEKLFRIASVIRSPQSYRHTLGSANPSITFISTLPRSPLAAAHAAFDFMKNFPTPIIVEIGKILALGSDEKSFLSLRPNVHLRTVHAVNSVVAESLSKLKENEPLPAFLEGALHIISLSARILYGNDGGLSVLLKPLSAEKVVLEKSFWKAYSQLERLSDTNLSRVRDTLGKQSVSKPMKRHLCVADIRRFLINSMHYIYAFDCFPENVSAAIQIINNTSDETEVKFCSGNILVENADFPTLNKGSSKDERMNAEIEALLDISAALQSIAWERYYSCEHTLAIESSSLAVSTSQSSTKKLESSKAGKENLQEFTTKVNAASDPYAPTTLLDSGEAKEDNLLPKLIPELSKLKSEQAATQHTVIGKHEGKSLIFASYMDSKENESHQEIKQHAEVERFSDEAAIIIYVIIGGLLKNSLCQQPSFVDPSKIAYLESGAVDVISSDLSRNMFLQCTGNPDMESLVLDLARQLNRIPKSVISKLELRINQQLS</sequence>
<keyword evidence="2" id="KW-1185">Reference proteome</keyword>
<evidence type="ECO:0000313" key="1">
    <source>
        <dbReference type="EMBL" id="KAH7365596.1"/>
    </source>
</evidence>
<dbReference type="AlphaFoldDB" id="A0A8T2SQC5"/>
<dbReference type="OrthoDB" id="767974at2759"/>
<dbReference type="EMBL" id="CM035423">
    <property type="protein sequence ID" value="KAH7365596.1"/>
    <property type="molecule type" value="Genomic_DNA"/>
</dbReference>
<dbReference type="Proteomes" id="UP000825935">
    <property type="component" value="Chromosome 18"/>
</dbReference>